<dbReference type="Pfam" id="PF00825">
    <property type="entry name" value="Ribonuclease_P"/>
    <property type="match status" value="1"/>
</dbReference>
<sequence>MALARLRRRSDFLALRHGKRASRRAFLLQALPNGTDEVRIGFTVTKKLGNAVMRNRIKRRLRAAAAAVFPEHAAPGHDYNLLARPHAATLSFPALLDDLRSALVEAGGSIPPR</sequence>
<comment type="caution">
    <text evidence="9">The sequence shown here is derived from an EMBL/GenBank/DDBJ whole genome shotgun (WGS) entry which is preliminary data.</text>
</comment>
<evidence type="ECO:0000256" key="6">
    <source>
        <dbReference type="ARBA" id="ARBA00022884"/>
    </source>
</evidence>
<keyword evidence="4 7" id="KW-0255">Endonuclease</keyword>
<evidence type="ECO:0000256" key="5">
    <source>
        <dbReference type="ARBA" id="ARBA00022801"/>
    </source>
</evidence>
<accession>A0A371RLH3</accession>
<comment type="subunit">
    <text evidence="7">Consists of a catalytic RNA component (M1 or rnpB) and a protein subunit.</text>
</comment>
<evidence type="ECO:0000313" key="10">
    <source>
        <dbReference type="Proteomes" id="UP000264589"/>
    </source>
</evidence>
<keyword evidence="2 7" id="KW-0819">tRNA processing</keyword>
<dbReference type="GO" id="GO:0001682">
    <property type="term" value="P:tRNA 5'-leader removal"/>
    <property type="evidence" value="ECO:0007669"/>
    <property type="project" value="UniProtKB-UniRule"/>
</dbReference>
<evidence type="ECO:0000313" key="9">
    <source>
        <dbReference type="EMBL" id="RFB06284.1"/>
    </source>
</evidence>
<dbReference type="InParanoid" id="A0A371RLH3"/>
<dbReference type="GO" id="GO:0000049">
    <property type="term" value="F:tRNA binding"/>
    <property type="evidence" value="ECO:0007669"/>
    <property type="project" value="UniProtKB-UniRule"/>
</dbReference>
<dbReference type="Gene3D" id="3.30.230.10">
    <property type="match status" value="1"/>
</dbReference>
<evidence type="ECO:0000256" key="2">
    <source>
        <dbReference type="ARBA" id="ARBA00022694"/>
    </source>
</evidence>
<dbReference type="AlphaFoldDB" id="A0A371RLH3"/>
<evidence type="ECO:0000256" key="1">
    <source>
        <dbReference type="ARBA" id="ARBA00002663"/>
    </source>
</evidence>
<protein>
    <recommendedName>
        <fullName evidence="7 8">Ribonuclease P protein component</fullName>
        <shortName evidence="7">RNase P protein</shortName>
        <shortName evidence="7">RNaseP protein</shortName>
        <ecNumber evidence="7 8">3.1.26.5</ecNumber>
    </recommendedName>
    <alternativeName>
        <fullName evidence="7">Protein C5</fullName>
    </alternativeName>
</protein>
<evidence type="ECO:0000256" key="7">
    <source>
        <dbReference type="HAMAP-Rule" id="MF_00227"/>
    </source>
</evidence>
<keyword evidence="10" id="KW-1185">Reference proteome</keyword>
<keyword evidence="5 7" id="KW-0378">Hydrolase</keyword>
<dbReference type="PROSITE" id="PS00648">
    <property type="entry name" value="RIBONUCLEASE_P"/>
    <property type="match status" value="1"/>
</dbReference>
<gene>
    <name evidence="7 9" type="primary">rnpA</name>
    <name evidence="9" type="ORF">DX908_00305</name>
</gene>
<dbReference type="OrthoDB" id="9810867at2"/>
<dbReference type="EMBL" id="QUQO01000001">
    <property type="protein sequence ID" value="RFB06284.1"/>
    <property type="molecule type" value="Genomic_DNA"/>
</dbReference>
<comment type="similarity">
    <text evidence="7">Belongs to the RnpA family.</text>
</comment>
<proteinExistence type="inferred from homology"/>
<dbReference type="GO" id="GO:0004526">
    <property type="term" value="F:ribonuclease P activity"/>
    <property type="evidence" value="ECO:0007669"/>
    <property type="project" value="UniProtKB-UniRule"/>
</dbReference>
<dbReference type="NCBIfam" id="TIGR00188">
    <property type="entry name" value="rnpA"/>
    <property type="match status" value="1"/>
</dbReference>
<dbReference type="HAMAP" id="MF_00227">
    <property type="entry name" value="RNase_P"/>
    <property type="match status" value="1"/>
</dbReference>
<evidence type="ECO:0000256" key="4">
    <source>
        <dbReference type="ARBA" id="ARBA00022759"/>
    </source>
</evidence>
<comment type="catalytic activity">
    <reaction evidence="7">
        <text>Endonucleolytic cleavage of RNA, removing 5'-extranucleotides from tRNA precursor.</text>
        <dbReference type="EC" id="3.1.26.5"/>
    </reaction>
</comment>
<dbReference type="GO" id="GO:0030677">
    <property type="term" value="C:ribonuclease P complex"/>
    <property type="evidence" value="ECO:0007669"/>
    <property type="project" value="TreeGrafter"/>
</dbReference>
<dbReference type="InterPro" id="IPR014721">
    <property type="entry name" value="Ribsml_uS5_D2-typ_fold_subgr"/>
</dbReference>
<dbReference type="PANTHER" id="PTHR33992:SF1">
    <property type="entry name" value="RIBONUCLEASE P PROTEIN COMPONENT"/>
    <property type="match status" value="1"/>
</dbReference>
<evidence type="ECO:0000256" key="8">
    <source>
        <dbReference type="NCBIfam" id="TIGR00188"/>
    </source>
</evidence>
<dbReference type="InterPro" id="IPR000100">
    <property type="entry name" value="RNase_P"/>
</dbReference>
<evidence type="ECO:0000256" key="3">
    <source>
        <dbReference type="ARBA" id="ARBA00022722"/>
    </source>
</evidence>
<dbReference type="EC" id="3.1.26.5" evidence="7 8"/>
<dbReference type="InterPro" id="IPR020539">
    <property type="entry name" value="RNase_P_CS"/>
</dbReference>
<organism evidence="9 10">
    <name type="scientific">Parvularcula marina</name>
    <dbReference type="NCBI Taxonomy" id="2292771"/>
    <lineage>
        <taxon>Bacteria</taxon>
        <taxon>Pseudomonadati</taxon>
        <taxon>Pseudomonadota</taxon>
        <taxon>Alphaproteobacteria</taxon>
        <taxon>Parvularculales</taxon>
        <taxon>Parvularculaceae</taxon>
        <taxon>Parvularcula</taxon>
    </lineage>
</organism>
<name>A0A371RLH3_9PROT</name>
<keyword evidence="3 7" id="KW-0540">Nuclease</keyword>
<dbReference type="InterPro" id="IPR020568">
    <property type="entry name" value="Ribosomal_Su5_D2-typ_SF"/>
</dbReference>
<reference evidence="9 10" key="1">
    <citation type="submission" date="2018-08" db="EMBL/GenBank/DDBJ databases">
        <title>Parvularcula sp. SM1705, isolated from surface water of the South Sea China.</title>
        <authorList>
            <person name="Sun L."/>
        </authorList>
    </citation>
    <scope>NUCLEOTIDE SEQUENCE [LARGE SCALE GENOMIC DNA]</scope>
    <source>
        <strain evidence="9 10">SM1705</strain>
    </source>
</reference>
<comment type="function">
    <text evidence="1 7">RNaseP catalyzes the removal of the 5'-leader sequence from pre-tRNA to produce the mature 5'-terminus. It can also cleave other RNA substrates such as 4.5S RNA. The protein component plays an auxiliary but essential role in vivo by binding to the 5'-leader sequence and broadening the substrate specificity of the ribozyme.</text>
</comment>
<dbReference type="SUPFAM" id="SSF54211">
    <property type="entry name" value="Ribosomal protein S5 domain 2-like"/>
    <property type="match status" value="1"/>
</dbReference>
<dbReference type="PANTHER" id="PTHR33992">
    <property type="entry name" value="RIBONUCLEASE P PROTEIN COMPONENT"/>
    <property type="match status" value="1"/>
</dbReference>
<dbReference type="Proteomes" id="UP000264589">
    <property type="component" value="Unassembled WGS sequence"/>
</dbReference>
<dbReference type="GO" id="GO:0042781">
    <property type="term" value="F:3'-tRNA processing endoribonuclease activity"/>
    <property type="evidence" value="ECO:0007669"/>
    <property type="project" value="TreeGrafter"/>
</dbReference>
<keyword evidence="6 7" id="KW-0694">RNA-binding</keyword>